<evidence type="ECO:0000313" key="4">
    <source>
        <dbReference type="Proteomes" id="UP001162972"/>
    </source>
</evidence>
<sequence>MKAYSATLAILLSLLLPAWLNKAQAEGRPPAPSSSTLVSSEASTAQTFRDSQVDKKNPFKKLAQASEKYLPALRIPFRTGARIHWASEGITNHKIQNICTLECGYNFFATKGTDN</sequence>
<dbReference type="AlphaFoldDB" id="A0AAD6PE45"/>
<reference evidence="3 4" key="1">
    <citation type="journal article" date="2023" name="Int. J. Mol. Sci.">
        <title>De Novo Assembly and Annotation of 11 Diverse Shrub Willow (Salix) Genomes Reveals Novel Gene Organization in Sex-Linked Regions.</title>
        <authorList>
            <person name="Hyden B."/>
            <person name="Feng K."/>
            <person name="Yates T.B."/>
            <person name="Jawdy S."/>
            <person name="Cereghino C."/>
            <person name="Smart L.B."/>
            <person name="Muchero W."/>
        </authorList>
    </citation>
    <scope>NUCLEOTIDE SEQUENCE [LARGE SCALE GENOMIC DNA]</scope>
    <source>
        <tissue evidence="3">Shoot tip</tissue>
    </source>
</reference>
<evidence type="ECO:0000256" key="2">
    <source>
        <dbReference type="SAM" id="SignalP"/>
    </source>
</evidence>
<feature type="region of interest" description="Disordered" evidence="1">
    <location>
        <begin position="25"/>
        <end position="56"/>
    </location>
</feature>
<protein>
    <submittedName>
        <fullName evidence="3">Uncharacterized protein</fullName>
    </submittedName>
</protein>
<keyword evidence="2" id="KW-0732">Signal</keyword>
<evidence type="ECO:0000313" key="3">
    <source>
        <dbReference type="EMBL" id="KAJ6427197.1"/>
    </source>
</evidence>
<evidence type="ECO:0000256" key="1">
    <source>
        <dbReference type="SAM" id="MobiDB-lite"/>
    </source>
</evidence>
<comment type="caution">
    <text evidence="3">The sequence shown here is derived from an EMBL/GenBank/DDBJ whole genome shotgun (WGS) entry which is preliminary data.</text>
</comment>
<dbReference type="Proteomes" id="UP001162972">
    <property type="component" value="Chromosome 1"/>
</dbReference>
<keyword evidence="4" id="KW-1185">Reference proteome</keyword>
<name>A0AAD6PE45_9ROSI</name>
<feature type="chain" id="PRO_5041935447" evidence="2">
    <location>
        <begin position="26"/>
        <end position="115"/>
    </location>
</feature>
<proteinExistence type="predicted"/>
<feature type="signal peptide" evidence="2">
    <location>
        <begin position="1"/>
        <end position="25"/>
    </location>
</feature>
<feature type="compositionally biased region" description="Low complexity" evidence="1">
    <location>
        <begin position="33"/>
        <end position="45"/>
    </location>
</feature>
<gene>
    <name evidence="3" type="ORF">OIU84_022739</name>
</gene>
<accession>A0AAD6PE45</accession>
<organism evidence="3 4">
    <name type="scientific">Salix udensis</name>
    <dbReference type="NCBI Taxonomy" id="889485"/>
    <lineage>
        <taxon>Eukaryota</taxon>
        <taxon>Viridiplantae</taxon>
        <taxon>Streptophyta</taxon>
        <taxon>Embryophyta</taxon>
        <taxon>Tracheophyta</taxon>
        <taxon>Spermatophyta</taxon>
        <taxon>Magnoliopsida</taxon>
        <taxon>eudicotyledons</taxon>
        <taxon>Gunneridae</taxon>
        <taxon>Pentapetalae</taxon>
        <taxon>rosids</taxon>
        <taxon>fabids</taxon>
        <taxon>Malpighiales</taxon>
        <taxon>Salicaceae</taxon>
        <taxon>Saliceae</taxon>
        <taxon>Salix</taxon>
    </lineage>
</organism>
<dbReference type="EMBL" id="JAPFFJ010000005">
    <property type="protein sequence ID" value="KAJ6427197.1"/>
    <property type="molecule type" value="Genomic_DNA"/>
</dbReference>